<protein>
    <submittedName>
        <fullName evidence="1">Uncharacterized protein</fullName>
    </submittedName>
</protein>
<gene>
    <name evidence="1" type="ORF">J07HQW2_00696</name>
</gene>
<dbReference type="AlphaFoldDB" id="U1PKP6"/>
<dbReference type="HOGENOM" id="CLU_3362542_0_0_2"/>
<evidence type="ECO:0000313" key="1">
    <source>
        <dbReference type="EMBL" id="ERG94262.1"/>
    </source>
</evidence>
<organism evidence="1 2">
    <name type="scientific">Haloquadratum walsbyi J07HQW2</name>
    <dbReference type="NCBI Taxonomy" id="1238425"/>
    <lineage>
        <taxon>Archaea</taxon>
        <taxon>Methanobacteriati</taxon>
        <taxon>Methanobacteriota</taxon>
        <taxon>Stenosarchaea group</taxon>
        <taxon>Halobacteria</taxon>
        <taxon>Halobacteriales</taxon>
        <taxon>Haloferacaceae</taxon>
        <taxon>Haloquadratum</taxon>
    </lineage>
</organism>
<dbReference type="EMBL" id="KE356561">
    <property type="protein sequence ID" value="ERG94262.1"/>
    <property type="molecule type" value="Genomic_DNA"/>
</dbReference>
<dbReference type="Proteomes" id="UP000030710">
    <property type="component" value="Unassembled WGS sequence"/>
</dbReference>
<sequence length="35" mass="3826">MNYLKPETPVRMKIPVMFGKNLAGDVTTAVTTTEA</sequence>
<evidence type="ECO:0000313" key="2">
    <source>
        <dbReference type="Proteomes" id="UP000030710"/>
    </source>
</evidence>
<reference evidence="1 2" key="1">
    <citation type="journal article" date="2013" name="PLoS ONE">
        <title>Assembly-driven community genomics of a hypersaline microbial ecosystem.</title>
        <authorList>
            <person name="Podell S."/>
            <person name="Ugalde J.A."/>
            <person name="Narasingarao P."/>
            <person name="Banfield J.F."/>
            <person name="Heidelberg K.B."/>
            <person name="Allen E.E."/>
        </authorList>
    </citation>
    <scope>NUCLEOTIDE SEQUENCE [LARGE SCALE GENOMIC DNA]</scope>
    <source>
        <strain evidence="2">J07HQW2</strain>
    </source>
</reference>
<accession>U1PKP6</accession>
<proteinExistence type="predicted"/>
<name>U1PKP6_9EURY</name>